<evidence type="ECO:0000259" key="13">
    <source>
        <dbReference type="PROSITE" id="PS50850"/>
    </source>
</evidence>
<dbReference type="FunFam" id="1.20.1250.20:FF:000026">
    <property type="entry name" value="MFS quinate transporter QutD"/>
    <property type="match status" value="1"/>
</dbReference>
<feature type="transmembrane region" description="Helical" evidence="12">
    <location>
        <begin position="359"/>
        <end position="377"/>
    </location>
</feature>
<feature type="transmembrane region" description="Helical" evidence="12">
    <location>
        <begin position="77"/>
        <end position="96"/>
    </location>
</feature>
<dbReference type="InterPro" id="IPR036259">
    <property type="entry name" value="MFS_trans_sf"/>
</dbReference>
<dbReference type="Pfam" id="PF00083">
    <property type="entry name" value="Sugar_tr"/>
    <property type="match status" value="1"/>
</dbReference>
<dbReference type="GO" id="GO:0016020">
    <property type="term" value="C:membrane"/>
    <property type="evidence" value="ECO:0007669"/>
    <property type="project" value="UniProtKB-SubCell"/>
</dbReference>
<dbReference type="AlphaFoldDB" id="A0A366RT94"/>
<dbReference type="EMBL" id="QKXC01000107">
    <property type="protein sequence ID" value="RBR20307.1"/>
    <property type="molecule type" value="Genomic_DNA"/>
</dbReference>
<dbReference type="OrthoDB" id="508119at2759"/>
<keyword evidence="4 12" id="KW-0812">Transmembrane</keyword>
<dbReference type="SUPFAM" id="SSF103473">
    <property type="entry name" value="MFS general substrate transporter"/>
    <property type="match status" value="1"/>
</dbReference>
<dbReference type="Proteomes" id="UP000253153">
    <property type="component" value="Unassembled WGS sequence"/>
</dbReference>
<evidence type="ECO:0000256" key="5">
    <source>
        <dbReference type="ARBA" id="ARBA00022911"/>
    </source>
</evidence>
<evidence type="ECO:0000256" key="10">
    <source>
        <dbReference type="RuleBase" id="RU003346"/>
    </source>
</evidence>
<sequence length="543" mass="59670">MVKNIFARPQDNSANPAPPEVYNWRIYALAASAAMGSSMFGYDSAFIGGTMSLPSFQERFQLASETGTALASLKANIVSTFQGGCFFGVLLCYYMTEKLGRRWVLILCGIIFNLGAIIQLVSNGSLSYIYAGRVLTGLAVGASSMIIPVYISESGPPAIRGRLIGIFEILLQFSQIVGFWVNYGVNIHISPTNDAQWHIPFALQLVPGSLLVLCMFFQPESPRWLLNAGRIDQARKVLQRLRQLPADHEYLNWEIDAVLNQIEEEKAMGADRGFLAKLKEVVGPTNRSRLLLGIALMFIQNMSGINALNYYSPSIFKSIGFTGTSVGLLATGIFGIVKASATGLYMIWGVDALGRRQSLMIGSAGAAIALFYLGIYANLSGSFDAGAVATEKTAGAYVAIVMVYIFAIFYAISWNGIPWIFCAEVFPMAIRSICLVFTTCAQWLGQFIIVYSTPYMMTDITWGTFILFACSVVFGLCFAFFLIPETKGISLEDMDLLFSRNGMPRTWRRQTNDIIAQRRAGEEGYSKDAKQANSVIAEHQEKA</sequence>
<keyword evidence="15" id="KW-1185">Reference proteome</keyword>
<reference evidence="14 15" key="1">
    <citation type="submission" date="2018-06" db="EMBL/GenBank/DDBJ databases">
        <title>Fusarium incarnatum-equiseti species complex species 28.</title>
        <authorList>
            <person name="Gardiner D.M."/>
        </authorList>
    </citation>
    <scope>NUCLEOTIDE SEQUENCE [LARGE SCALE GENOMIC DNA]</scope>
    <source>
        <strain evidence="14 15">FIESC_28</strain>
    </source>
</reference>
<proteinExistence type="inferred from homology"/>
<keyword evidence="3 10" id="KW-0813">Transport</keyword>
<feature type="transmembrane region" description="Helical" evidence="12">
    <location>
        <begin position="460"/>
        <end position="483"/>
    </location>
</feature>
<evidence type="ECO:0000256" key="1">
    <source>
        <dbReference type="ARBA" id="ARBA00004141"/>
    </source>
</evidence>
<feature type="transmembrane region" description="Helical" evidence="12">
    <location>
        <begin position="433"/>
        <end position="454"/>
    </location>
</feature>
<keyword evidence="8" id="KW-0325">Glycoprotein</keyword>
<dbReference type="PANTHER" id="PTHR48022:SF34">
    <property type="entry name" value="MAJOR FACILITATOR SUPERFAMILY (MFS) PROFILE DOMAIN-CONTAINING PROTEIN-RELATED"/>
    <property type="match status" value="1"/>
</dbReference>
<dbReference type="RefSeq" id="XP_031016489.1">
    <property type="nucleotide sequence ID" value="XM_031159418.1"/>
</dbReference>
<dbReference type="Gene3D" id="1.20.1250.20">
    <property type="entry name" value="MFS general substrate transporter like domains"/>
    <property type="match status" value="1"/>
</dbReference>
<feature type="transmembrane region" description="Helical" evidence="12">
    <location>
        <begin position="163"/>
        <end position="185"/>
    </location>
</feature>
<evidence type="ECO:0000256" key="2">
    <source>
        <dbReference type="ARBA" id="ARBA00010992"/>
    </source>
</evidence>
<feature type="transmembrane region" description="Helical" evidence="12">
    <location>
        <begin position="103"/>
        <end position="122"/>
    </location>
</feature>
<dbReference type="GeneID" id="41994714"/>
<keyword evidence="5" id="KW-0672">Quinate metabolism</keyword>
<evidence type="ECO:0000256" key="11">
    <source>
        <dbReference type="SAM" id="MobiDB-lite"/>
    </source>
</evidence>
<dbReference type="PROSITE" id="PS50850">
    <property type="entry name" value="MFS"/>
    <property type="match status" value="1"/>
</dbReference>
<dbReference type="InterPro" id="IPR050360">
    <property type="entry name" value="MFS_Sugar_Transporters"/>
</dbReference>
<comment type="similarity">
    <text evidence="2 10">Belongs to the major facilitator superfamily. Sugar transporter (TC 2.A.1.1) family.</text>
</comment>
<dbReference type="PROSITE" id="PS00216">
    <property type="entry name" value="SUGAR_TRANSPORT_1"/>
    <property type="match status" value="1"/>
</dbReference>
<feature type="transmembrane region" description="Helical" evidence="12">
    <location>
        <begin position="197"/>
        <end position="217"/>
    </location>
</feature>
<dbReference type="InterPro" id="IPR005828">
    <property type="entry name" value="MFS_sugar_transport-like"/>
</dbReference>
<evidence type="ECO:0000313" key="14">
    <source>
        <dbReference type="EMBL" id="RBR20307.1"/>
    </source>
</evidence>
<feature type="transmembrane region" description="Helical" evidence="12">
    <location>
        <begin position="397"/>
        <end position="421"/>
    </location>
</feature>
<keyword evidence="6 12" id="KW-1133">Transmembrane helix</keyword>
<evidence type="ECO:0000256" key="4">
    <source>
        <dbReference type="ARBA" id="ARBA00022692"/>
    </source>
</evidence>
<dbReference type="InterPro" id="IPR003663">
    <property type="entry name" value="Sugar/inositol_transpt"/>
</dbReference>
<feature type="compositionally biased region" description="Basic and acidic residues" evidence="11">
    <location>
        <begin position="519"/>
        <end position="530"/>
    </location>
</feature>
<dbReference type="GO" id="GO:0005351">
    <property type="term" value="F:carbohydrate:proton symporter activity"/>
    <property type="evidence" value="ECO:0007669"/>
    <property type="project" value="TreeGrafter"/>
</dbReference>
<feature type="transmembrane region" description="Helical" evidence="12">
    <location>
        <begin position="128"/>
        <end position="151"/>
    </location>
</feature>
<feature type="transmembrane region" description="Helical" evidence="12">
    <location>
        <begin position="328"/>
        <end position="347"/>
    </location>
</feature>
<evidence type="ECO:0000256" key="3">
    <source>
        <dbReference type="ARBA" id="ARBA00022448"/>
    </source>
</evidence>
<name>A0A366RT94_9HYPO</name>
<comment type="subcellular location">
    <subcellularLocation>
        <location evidence="1">Membrane</location>
        <topology evidence="1">Multi-pass membrane protein</topology>
    </subcellularLocation>
</comment>
<feature type="transmembrane region" description="Helical" evidence="12">
    <location>
        <begin position="290"/>
        <end position="308"/>
    </location>
</feature>
<gene>
    <name evidence="14" type="ORF">FIESC28_05271</name>
</gene>
<evidence type="ECO:0000313" key="15">
    <source>
        <dbReference type="Proteomes" id="UP000253153"/>
    </source>
</evidence>
<dbReference type="NCBIfam" id="TIGR00879">
    <property type="entry name" value="SP"/>
    <property type="match status" value="1"/>
</dbReference>
<dbReference type="PROSITE" id="PS00217">
    <property type="entry name" value="SUGAR_TRANSPORT_2"/>
    <property type="match status" value="1"/>
</dbReference>
<comment type="caution">
    <text evidence="14">The sequence shown here is derived from an EMBL/GenBank/DDBJ whole genome shotgun (WGS) entry which is preliminary data.</text>
</comment>
<protein>
    <recommendedName>
        <fullName evidence="9">Quinate transporter</fullName>
    </recommendedName>
</protein>
<keyword evidence="7 12" id="KW-0472">Membrane</keyword>
<evidence type="ECO:0000256" key="7">
    <source>
        <dbReference type="ARBA" id="ARBA00023136"/>
    </source>
</evidence>
<organism evidence="14 15">
    <name type="scientific">Fusarium coffeatum</name>
    <dbReference type="NCBI Taxonomy" id="231269"/>
    <lineage>
        <taxon>Eukaryota</taxon>
        <taxon>Fungi</taxon>
        <taxon>Dikarya</taxon>
        <taxon>Ascomycota</taxon>
        <taxon>Pezizomycotina</taxon>
        <taxon>Sordariomycetes</taxon>
        <taxon>Hypocreomycetidae</taxon>
        <taxon>Hypocreales</taxon>
        <taxon>Nectriaceae</taxon>
        <taxon>Fusarium</taxon>
        <taxon>Fusarium incarnatum-equiseti species complex</taxon>
    </lineage>
</organism>
<evidence type="ECO:0000256" key="12">
    <source>
        <dbReference type="SAM" id="Phobius"/>
    </source>
</evidence>
<dbReference type="PANTHER" id="PTHR48022">
    <property type="entry name" value="PLASTIDIC GLUCOSE TRANSPORTER 4"/>
    <property type="match status" value="1"/>
</dbReference>
<accession>A0A366RT94</accession>
<evidence type="ECO:0000256" key="6">
    <source>
        <dbReference type="ARBA" id="ARBA00022989"/>
    </source>
</evidence>
<feature type="domain" description="Major facilitator superfamily (MFS) profile" evidence="13">
    <location>
        <begin position="29"/>
        <end position="487"/>
    </location>
</feature>
<dbReference type="PRINTS" id="PR00171">
    <property type="entry name" value="SUGRTRNSPORT"/>
</dbReference>
<feature type="region of interest" description="Disordered" evidence="11">
    <location>
        <begin position="518"/>
        <end position="543"/>
    </location>
</feature>
<dbReference type="InterPro" id="IPR005829">
    <property type="entry name" value="Sugar_transporter_CS"/>
</dbReference>
<evidence type="ECO:0000256" key="9">
    <source>
        <dbReference type="ARBA" id="ARBA00043213"/>
    </source>
</evidence>
<dbReference type="InterPro" id="IPR020846">
    <property type="entry name" value="MFS_dom"/>
</dbReference>
<evidence type="ECO:0000256" key="8">
    <source>
        <dbReference type="ARBA" id="ARBA00023180"/>
    </source>
</evidence>